<evidence type="ECO:0000256" key="1">
    <source>
        <dbReference type="SAM" id="MobiDB-lite"/>
    </source>
</evidence>
<dbReference type="Proteomes" id="UP000837857">
    <property type="component" value="Chromosome 2"/>
</dbReference>
<feature type="non-terminal residue" evidence="2">
    <location>
        <position position="1"/>
    </location>
</feature>
<feature type="compositionally biased region" description="Low complexity" evidence="1">
    <location>
        <begin position="30"/>
        <end position="47"/>
    </location>
</feature>
<feature type="region of interest" description="Disordered" evidence="1">
    <location>
        <begin position="30"/>
        <end position="54"/>
    </location>
</feature>
<evidence type="ECO:0000313" key="3">
    <source>
        <dbReference type="Proteomes" id="UP000837857"/>
    </source>
</evidence>
<protein>
    <submittedName>
        <fullName evidence="2">Uncharacterized protein</fullName>
    </submittedName>
</protein>
<sequence length="163" mass="16716">MARGTAEAKFRVPGILITGVGSTGLPITTGTSSGSAASSTTDTGSGAISYSTGDGETTGARDDLTLLINVDDDLDYGLFGSFGDSRLVDKSGSDGDRFGLDYGGADGNGFRVDYGRPNCNGFWVDESGSDRDGLFINYNGGGSTWTGLHKAVCRAGNSRGNED</sequence>
<name>A0ABN8ICZ7_9NEOP</name>
<reference evidence="2" key="1">
    <citation type="submission" date="2022-03" db="EMBL/GenBank/DDBJ databases">
        <authorList>
            <person name="Martin H S."/>
        </authorList>
    </citation>
    <scope>NUCLEOTIDE SEQUENCE</scope>
</reference>
<keyword evidence="3" id="KW-1185">Reference proteome</keyword>
<organism evidence="2 3">
    <name type="scientific">Iphiclides podalirius</name>
    <name type="common">scarce swallowtail</name>
    <dbReference type="NCBI Taxonomy" id="110791"/>
    <lineage>
        <taxon>Eukaryota</taxon>
        <taxon>Metazoa</taxon>
        <taxon>Ecdysozoa</taxon>
        <taxon>Arthropoda</taxon>
        <taxon>Hexapoda</taxon>
        <taxon>Insecta</taxon>
        <taxon>Pterygota</taxon>
        <taxon>Neoptera</taxon>
        <taxon>Endopterygota</taxon>
        <taxon>Lepidoptera</taxon>
        <taxon>Glossata</taxon>
        <taxon>Ditrysia</taxon>
        <taxon>Papilionoidea</taxon>
        <taxon>Papilionidae</taxon>
        <taxon>Papilioninae</taxon>
        <taxon>Iphiclides</taxon>
    </lineage>
</organism>
<evidence type="ECO:0000313" key="2">
    <source>
        <dbReference type="EMBL" id="CAH2050884.1"/>
    </source>
</evidence>
<proteinExistence type="predicted"/>
<dbReference type="EMBL" id="OW152814">
    <property type="protein sequence ID" value="CAH2050884.1"/>
    <property type="molecule type" value="Genomic_DNA"/>
</dbReference>
<gene>
    <name evidence="2" type="ORF">IPOD504_LOCUS7746</name>
</gene>
<accession>A0ABN8ICZ7</accession>